<dbReference type="OMA" id="PFYNYIA"/>
<evidence type="ECO:0000256" key="2">
    <source>
        <dbReference type="ARBA" id="ARBA00022692"/>
    </source>
</evidence>
<reference evidence="6" key="2">
    <citation type="submission" date="2022-06" db="UniProtKB">
        <authorList>
            <consortium name="EnsemblMetazoa"/>
        </authorList>
    </citation>
    <scope>IDENTIFICATION</scope>
</reference>
<evidence type="ECO:0000256" key="3">
    <source>
        <dbReference type="ARBA" id="ARBA00022989"/>
    </source>
</evidence>
<evidence type="ECO:0000256" key="1">
    <source>
        <dbReference type="ARBA" id="ARBA00004141"/>
    </source>
</evidence>
<evidence type="ECO:0000313" key="6">
    <source>
        <dbReference type="EnsemblMetazoa" id="OVOC9950.1"/>
    </source>
</evidence>
<keyword evidence="3 5" id="KW-1133">Transmembrane helix</keyword>
<protein>
    <submittedName>
        <fullName evidence="6">Uncharacterized protein</fullName>
    </submittedName>
</protein>
<dbReference type="PANTHER" id="PTHR11040:SF76">
    <property type="entry name" value="ZINC TRANSPORTER ZIP3"/>
    <property type="match status" value="1"/>
</dbReference>
<name>A0A8R1Y393_ONCVO</name>
<feature type="transmembrane region" description="Helical" evidence="5">
    <location>
        <begin position="325"/>
        <end position="341"/>
    </location>
</feature>
<dbReference type="GO" id="GO:0005886">
    <property type="term" value="C:plasma membrane"/>
    <property type="evidence" value="ECO:0007669"/>
    <property type="project" value="TreeGrafter"/>
</dbReference>
<evidence type="ECO:0000313" key="7">
    <source>
        <dbReference type="Proteomes" id="UP000024404"/>
    </source>
</evidence>
<feature type="transmembrane region" description="Helical" evidence="5">
    <location>
        <begin position="46"/>
        <end position="64"/>
    </location>
</feature>
<feature type="transmembrane region" description="Helical" evidence="5">
    <location>
        <begin position="289"/>
        <end position="313"/>
    </location>
</feature>
<dbReference type="EnsemblMetazoa" id="OVOC9950.1">
    <property type="protein sequence ID" value="OVOC9950.1"/>
    <property type="gene ID" value="WBGene00246759"/>
</dbReference>
<feature type="transmembrane region" description="Helical" evidence="5">
    <location>
        <begin position="124"/>
        <end position="143"/>
    </location>
</feature>
<dbReference type="Pfam" id="PF02535">
    <property type="entry name" value="Zip"/>
    <property type="match status" value="1"/>
</dbReference>
<reference evidence="7" key="1">
    <citation type="submission" date="2013-10" db="EMBL/GenBank/DDBJ databases">
        <title>Genome sequencing of Onchocerca volvulus.</title>
        <authorList>
            <person name="Cotton J."/>
            <person name="Tsai J."/>
            <person name="Stanley E."/>
            <person name="Tracey A."/>
            <person name="Holroyd N."/>
            <person name="Lustigman S."/>
            <person name="Berriman M."/>
        </authorList>
    </citation>
    <scope>NUCLEOTIDE SEQUENCE</scope>
</reference>
<comment type="subcellular location">
    <subcellularLocation>
        <location evidence="1">Membrane</location>
        <topology evidence="1">Multi-pass membrane protein</topology>
    </subcellularLocation>
</comment>
<dbReference type="PANTHER" id="PTHR11040">
    <property type="entry name" value="ZINC/IRON TRANSPORTER"/>
    <property type="match status" value="1"/>
</dbReference>
<feature type="transmembrane region" description="Helical" evidence="5">
    <location>
        <begin position="197"/>
        <end position="220"/>
    </location>
</feature>
<sequence>KYLFTKDENIYSSISIDEINVIKTESFVPLNIIQSIQASAMSILEIKIVMLAMMGIFALLFGLLPIKIYKCIKLQQTIKSSKEELATRLLSILSCFSGGVLLAFDQIKQQKGWKTHYPCIEILTGLGFFIIYLIEVLAIYICGQDHLHYDVNSNECNHCKNIEHFNRSDQDDNQEKKKQTNLSELNVSIKDNYVKSLTLVAAFTVHSCLEGFAFGIQYTMFSITTLFLGIIVHKSLVVFSIGMNLIKTHPNKIYFVISLVIFVALMSPIGGLIGIALEGAKFDQQSQNLVTAIASSLANGTFIYITFFEILFVEQGHGERKMEQWLSTIIGFCLIAILMLFEE</sequence>
<keyword evidence="7" id="KW-1185">Reference proteome</keyword>
<feature type="transmembrane region" description="Helical" evidence="5">
    <location>
        <begin position="226"/>
        <end position="246"/>
    </location>
</feature>
<evidence type="ECO:0000256" key="4">
    <source>
        <dbReference type="ARBA" id="ARBA00023136"/>
    </source>
</evidence>
<keyword evidence="2 5" id="KW-0812">Transmembrane</keyword>
<dbReference type="AlphaFoldDB" id="A0A8R1Y393"/>
<dbReference type="EMBL" id="CMVM020000306">
    <property type="status" value="NOT_ANNOTATED_CDS"/>
    <property type="molecule type" value="Genomic_DNA"/>
</dbReference>
<evidence type="ECO:0000256" key="5">
    <source>
        <dbReference type="SAM" id="Phobius"/>
    </source>
</evidence>
<proteinExistence type="predicted"/>
<accession>A0A8R1Y393</accession>
<organism evidence="6 7">
    <name type="scientific">Onchocerca volvulus</name>
    <dbReference type="NCBI Taxonomy" id="6282"/>
    <lineage>
        <taxon>Eukaryota</taxon>
        <taxon>Metazoa</taxon>
        <taxon>Ecdysozoa</taxon>
        <taxon>Nematoda</taxon>
        <taxon>Chromadorea</taxon>
        <taxon>Rhabditida</taxon>
        <taxon>Spirurina</taxon>
        <taxon>Spiruromorpha</taxon>
        <taxon>Filarioidea</taxon>
        <taxon>Onchocercidae</taxon>
        <taxon>Onchocerca</taxon>
    </lineage>
</organism>
<dbReference type="InterPro" id="IPR003689">
    <property type="entry name" value="ZIP"/>
</dbReference>
<feature type="transmembrane region" description="Helical" evidence="5">
    <location>
        <begin position="85"/>
        <end position="104"/>
    </location>
</feature>
<dbReference type="GO" id="GO:0005385">
    <property type="term" value="F:zinc ion transmembrane transporter activity"/>
    <property type="evidence" value="ECO:0007669"/>
    <property type="project" value="TreeGrafter"/>
</dbReference>
<feature type="transmembrane region" description="Helical" evidence="5">
    <location>
        <begin position="253"/>
        <end position="277"/>
    </location>
</feature>
<keyword evidence="4 5" id="KW-0472">Membrane</keyword>
<dbReference type="Proteomes" id="UP000024404">
    <property type="component" value="Unassembled WGS sequence"/>
</dbReference>